<comment type="subunit">
    <text evidence="3">Homodimer.</text>
</comment>
<dbReference type="RefSeq" id="WP_015029767.1">
    <property type="nucleotide sequence ID" value="NC_018748.1"/>
</dbReference>
<accession>A0ABM5N3K9</accession>
<dbReference type="PANTHER" id="PTHR33202:SF2">
    <property type="entry name" value="FERRIC UPTAKE REGULATION PROTEIN"/>
    <property type="match status" value="1"/>
</dbReference>
<reference evidence="12 13" key="1">
    <citation type="submission" date="2011-07" db="EMBL/GenBank/DDBJ databases">
        <title>The complete genome of chromosome of Emticicia oligotrophica DSM 17448.</title>
        <authorList>
            <consortium name="US DOE Joint Genome Institute (JGI-PGF)"/>
            <person name="Lucas S."/>
            <person name="Han J."/>
            <person name="Lapidus A."/>
            <person name="Bruce D."/>
            <person name="Goodwin L."/>
            <person name="Pitluck S."/>
            <person name="Peters L."/>
            <person name="Kyrpides N."/>
            <person name="Mavromatis K."/>
            <person name="Ivanova N."/>
            <person name="Ovchinnikova G."/>
            <person name="Teshima H."/>
            <person name="Detter J.C."/>
            <person name="Tapia R."/>
            <person name="Han C."/>
            <person name="Land M."/>
            <person name="Hauser L."/>
            <person name="Markowitz V."/>
            <person name="Cheng J.-F."/>
            <person name="Hugenholtz P."/>
            <person name="Woyke T."/>
            <person name="Wu D."/>
            <person name="Tindall B."/>
            <person name="Pomrenke H."/>
            <person name="Brambilla E."/>
            <person name="Klenk H.-P."/>
            <person name="Eisen J.A."/>
        </authorList>
    </citation>
    <scope>NUCLEOTIDE SEQUENCE [LARGE SCALE GENOMIC DNA]</scope>
    <source>
        <strain evidence="12 13">DSM 17448</strain>
    </source>
</reference>
<evidence type="ECO:0000256" key="9">
    <source>
        <dbReference type="ARBA" id="ARBA00023015"/>
    </source>
</evidence>
<dbReference type="CDD" id="cd07153">
    <property type="entry name" value="Fur_like"/>
    <property type="match status" value="1"/>
</dbReference>
<keyword evidence="6" id="KW-0678">Repressor</keyword>
<evidence type="ECO:0000313" key="13">
    <source>
        <dbReference type="Proteomes" id="UP000002875"/>
    </source>
</evidence>
<evidence type="ECO:0000256" key="8">
    <source>
        <dbReference type="ARBA" id="ARBA00022833"/>
    </source>
</evidence>
<evidence type="ECO:0000256" key="11">
    <source>
        <dbReference type="ARBA" id="ARBA00023163"/>
    </source>
</evidence>
<evidence type="ECO:0000256" key="6">
    <source>
        <dbReference type="ARBA" id="ARBA00022491"/>
    </source>
</evidence>
<protein>
    <recommendedName>
        <fullName evidence="4">Ferric uptake regulation protein</fullName>
    </recommendedName>
</protein>
<evidence type="ECO:0000256" key="5">
    <source>
        <dbReference type="ARBA" id="ARBA00022490"/>
    </source>
</evidence>
<evidence type="ECO:0000313" key="12">
    <source>
        <dbReference type="EMBL" id="AFK04073.1"/>
    </source>
</evidence>
<keyword evidence="13" id="KW-1185">Reference proteome</keyword>
<name>A0ABM5N3K9_EMTOG</name>
<organism evidence="12 13">
    <name type="scientific">Emticicia oligotrophica (strain DSM 17448 / CIP 109782 / MTCC 6937 / GPTSA100-15)</name>
    <dbReference type="NCBI Taxonomy" id="929562"/>
    <lineage>
        <taxon>Bacteria</taxon>
        <taxon>Pseudomonadati</taxon>
        <taxon>Bacteroidota</taxon>
        <taxon>Cytophagia</taxon>
        <taxon>Cytophagales</taxon>
        <taxon>Leadbetterellaceae</taxon>
        <taxon>Emticicia</taxon>
    </lineage>
</organism>
<proteinExistence type="inferred from homology"/>
<keyword evidence="11" id="KW-0804">Transcription</keyword>
<dbReference type="Proteomes" id="UP000002875">
    <property type="component" value="Chromosome"/>
</dbReference>
<evidence type="ECO:0000256" key="10">
    <source>
        <dbReference type="ARBA" id="ARBA00023125"/>
    </source>
</evidence>
<evidence type="ECO:0000256" key="2">
    <source>
        <dbReference type="ARBA" id="ARBA00007957"/>
    </source>
</evidence>
<dbReference type="InterPro" id="IPR036388">
    <property type="entry name" value="WH-like_DNA-bd_sf"/>
</dbReference>
<keyword evidence="5" id="KW-0963">Cytoplasm</keyword>
<comment type="similarity">
    <text evidence="2">Belongs to the Fur family.</text>
</comment>
<keyword evidence="10" id="KW-0238">DNA-binding</keyword>
<evidence type="ECO:0000256" key="3">
    <source>
        <dbReference type="ARBA" id="ARBA00011738"/>
    </source>
</evidence>
<dbReference type="SUPFAM" id="SSF46785">
    <property type="entry name" value="Winged helix' DNA-binding domain"/>
    <property type="match status" value="1"/>
</dbReference>
<dbReference type="InterPro" id="IPR002481">
    <property type="entry name" value="FUR"/>
</dbReference>
<keyword evidence="7" id="KW-0479">Metal-binding</keyword>
<dbReference type="Gene3D" id="1.10.10.10">
    <property type="entry name" value="Winged helix-like DNA-binding domain superfamily/Winged helix DNA-binding domain"/>
    <property type="match status" value="1"/>
</dbReference>
<evidence type="ECO:0000256" key="7">
    <source>
        <dbReference type="ARBA" id="ARBA00022723"/>
    </source>
</evidence>
<dbReference type="InterPro" id="IPR036390">
    <property type="entry name" value="WH_DNA-bd_sf"/>
</dbReference>
<keyword evidence="8" id="KW-0862">Zinc</keyword>
<comment type="subcellular location">
    <subcellularLocation>
        <location evidence="1">Cytoplasm</location>
    </subcellularLocation>
</comment>
<dbReference type="PANTHER" id="PTHR33202">
    <property type="entry name" value="ZINC UPTAKE REGULATION PROTEIN"/>
    <property type="match status" value="1"/>
</dbReference>
<evidence type="ECO:0000256" key="4">
    <source>
        <dbReference type="ARBA" id="ARBA00020910"/>
    </source>
</evidence>
<sequence length="157" mass="18438">MVSNPSNFEAAKSIFTAYLETKLLRKTPERYAILEEIYSRNDHFEVEDLYISMKNKKYQVSRATVYNTLDLLVECDLVKKHQFGKNLAQYEKAYGSKQHDHLICVDCHKVMEFCDPRVQNIQNMVGDMLKFKVMHHSLIFYGTCERTDCEHKTKEAS</sequence>
<keyword evidence="9" id="KW-0805">Transcription regulation</keyword>
<dbReference type="InterPro" id="IPR043135">
    <property type="entry name" value="Fur_C"/>
</dbReference>
<dbReference type="Pfam" id="PF01475">
    <property type="entry name" value="FUR"/>
    <property type="match status" value="1"/>
</dbReference>
<dbReference type="Gene3D" id="3.30.1490.190">
    <property type="match status" value="1"/>
</dbReference>
<gene>
    <name evidence="12" type="ordered locus">Emtol_2940</name>
</gene>
<evidence type="ECO:0000256" key="1">
    <source>
        <dbReference type="ARBA" id="ARBA00004496"/>
    </source>
</evidence>
<dbReference type="EMBL" id="CP002961">
    <property type="protein sequence ID" value="AFK04073.1"/>
    <property type="molecule type" value="Genomic_DNA"/>
</dbReference>